<protein>
    <submittedName>
        <fullName evidence="1">Uncharacterized protein</fullName>
    </submittedName>
</protein>
<reference evidence="1 2" key="1">
    <citation type="submission" date="2018-02" db="EMBL/GenBank/DDBJ databases">
        <title>Draft genome of wild Prunus yedoensis var. nudiflora.</title>
        <authorList>
            <person name="Baek S."/>
            <person name="Kim J.-H."/>
            <person name="Choi K."/>
            <person name="Kim G.-B."/>
            <person name="Cho A."/>
            <person name="Jang H."/>
            <person name="Shin C.-H."/>
            <person name="Yu H.-J."/>
            <person name="Mun J.-H."/>
        </authorList>
    </citation>
    <scope>NUCLEOTIDE SEQUENCE [LARGE SCALE GENOMIC DNA]</scope>
    <source>
        <strain evidence="2">cv. Jeju island</strain>
        <tissue evidence="1">Leaf</tissue>
    </source>
</reference>
<name>A0A314Y779_PRUYE</name>
<proteinExistence type="predicted"/>
<gene>
    <name evidence="1" type="ORF">Pyn_33197</name>
</gene>
<accession>A0A314Y779</accession>
<comment type="caution">
    <text evidence="1">The sequence shown here is derived from an EMBL/GenBank/DDBJ whole genome shotgun (WGS) entry which is preliminary data.</text>
</comment>
<sequence>MELPIHQIVDGLLNMMFTKISRGGAEERRGGAYPDNRRVIAALRQKTKEEIKNKIICPFSSQLKIRLKPNQIKNKIIAANLRLCIGTVPSCNFSEAKS</sequence>
<dbReference type="Proteomes" id="UP000250321">
    <property type="component" value="Unassembled WGS sequence"/>
</dbReference>
<dbReference type="EMBL" id="PJQY01001545">
    <property type="protein sequence ID" value="PQQ01597.1"/>
    <property type="molecule type" value="Genomic_DNA"/>
</dbReference>
<organism evidence="1 2">
    <name type="scientific">Prunus yedoensis var. nudiflora</name>
    <dbReference type="NCBI Taxonomy" id="2094558"/>
    <lineage>
        <taxon>Eukaryota</taxon>
        <taxon>Viridiplantae</taxon>
        <taxon>Streptophyta</taxon>
        <taxon>Embryophyta</taxon>
        <taxon>Tracheophyta</taxon>
        <taxon>Spermatophyta</taxon>
        <taxon>Magnoliopsida</taxon>
        <taxon>eudicotyledons</taxon>
        <taxon>Gunneridae</taxon>
        <taxon>Pentapetalae</taxon>
        <taxon>rosids</taxon>
        <taxon>fabids</taxon>
        <taxon>Rosales</taxon>
        <taxon>Rosaceae</taxon>
        <taxon>Amygdaloideae</taxon>
        <taxon>Amygdaleae</taxon>
        <taxon>Prunus</taxon>
    </lineage>
</organism>
<keyword evidence="2" id="KW-1185">Reference proteome</keyword>
<dbReference type="AlphaFoldDB" id="A0A314Y779"/>
<evidence type="ECO:0000313" key="2">
    <source>
        <dbReference type="Proteomes" id="UP000250321"/>
    </source>
</evidence>
<evidence type="ECO:0000313" key="1">
    <source>
        <dbReference type="EMBL" id="PQQ01597.1"/>
    </source>
</evidence>